<dbReference type="Pfam" id="PF01627">
    <property type="entry name" value="Hpt"/>
    <property type="match status" value="1"/>
</dbReference>
<comment type="catalytic activity">
    <reaction evidence="1">
        <text>ATP + protein L-histidine = ADP + protein N-phospho-L-histidine.</text>
        <dbReference type="EC" id="2.7.13.3"/>
    </reaction>
</comment>
<dbReference type="Gene3D" id="2.30.30.40">
    <property type="entry name" value="SH3 Domains"/>
    <property type="match status" value="1"/>
</dbReference>
<evidence type="ECO:0000313" key="14">
    <source>
        <dbReference type="Proteomes" id="UP000306196"/>
    </source>
</evidence>
<protein>
    <recommendedName>
        <fullName evidence="2">histidine kinase</fullName>
        <ecNumber evidence="2">2.7.13.3</ecNumber>
    </recommendedName>
</protein>
<feature type="modified residue" description="Phosphohistidine" evidence="6">
    <location>
        <position position="48"/>
    </location>
</feature>
<dbReference type="Gene3D" id="1.20.120.160">
    <property type="entry name" value="HPT domain"/>
    <property type="match status" value="1"/>
</dbReference>
<dbReference type="InterPro" id="IPR036641">
    <property type="entry name" value="HPT_dom_sf"/>
</dbReference>
<name>A0A5R8K932_9BACT</name>
<dbReference type="PROSITE" id="PS50851">
    <property type="entry name" value="CHEW"/>
    <property type="match status" value="1"/>
</dbReference>
<dbReference type="GO" id="GO:0006935">
    <property type="term" value="P:chemotaxis"/>
    <property type="evidence" value="ECO:0007669"/>
    <property type="project" value="InterPro"/>
</dbReference>
<gene>
    <name evidence="13" type="ORF">FEM03_21050</name>
</gene>
<dbReference type="SUPFAM" id="SSF55874">
    <property type="entry name" value="ATPase domain of HSP90 chaperone/DNA topoisomerase II/histidine kinase"/>
    <property type="match status" value="1"/>
</dbReference>
<dbReference type="SUPFAM" id="SSF52172">
    <property type="entry name" value="CheY-like"/>
    <property type="match status" value="1"/>
</dbReference>
<feature type="modified residue" description="4-aspartylphosphate" evidence="7">
    <location>
        <position position="660"/>
    </location>
</feature>
<dbReference type="InterPro" id="IPR001789">
    <property type="entry name" value="Sig_transdc_resp-reg_receiver"/>
</dbReference>
<dbReference type="InterPro" id="IPR005467">
    <property type="entry name" value="His_kinase_dom"/>
</dbReference>
<evidence type="ECO:0000256" key="4">
    <source>
        <dbReference type="ARBA" id="ARBA00022679"/>
    </source>
</evidence>
<dbReference type="PRINTS" id="PR00344">
    <property type="entry name" value="BCTRLSENSOR"/>
</dbReference>
<dbReference type="AlphaFoldDB" id="A0A5R8K932"/>
<dbReference type="Pfam" id="PF02518">
    <property type="entry name" value="HATPase_c"/>
    <property type="match status" value="1"/>
</dbReference>
<dbReference type="CDD" id="cd00088">
    <property type="entry name" value="HPT"/>
    <property type="match status" value="1"/>
</dbReference>
<dbReference type="PROSITE" id="PS50109">
    <property type="entry name" value="HIS_KIN"/>
    <property type="match status" value="1"/>
</dbReference>
<evidence type="ECO:0000259" key="10">
    <source>
        <dbReference type="PROSITE" id="PS50110"/>
    </source>
</evidence>
<dbReference type="OrthoDB" id="9803176at2"/>
<feature type="domain" description="HPt" evidence="12">
    <location>
        <begin position="3"/>
        <end position="108"/>
    </location>
</feature>
<dbReference type="SUPFAM" id="SSF50341">
    <property type="entry name" value="CheW-like"/>
    <property type="match status" value="1"/>
</dbReference>
<dbReference type="SMART" id="SM00260">
    <property type="entry name" value="CheW"/>
    <property type="match status" value="1"/>
</dbReference>
<dbReference type="PROSITE" id="PS50110">
    <property type="entry name" value="RESPONSE_REGULATORY"/>
    <property type="match status" value="1"/>
</dbReference>
<dbReference type="Pfam" id="PF00072">
    <property type="entry name" value="Response_reg"/>
    <property type="match status" value="1"/>
</dbReference>
<evidence type="ECO:0000256" key="6">
    <source>
        <dbReference type="PROSITE-ProRule" id="PRU00110"/>
    </source>
</evidence>
<comment type="caution">
    <text evidence="13">The sequence shown here is derived from an EMBL/GenBank/DDBJ whole genome shotgun (WGS) entry which is preliminary data.</text>
</comment>
<keyword evidence="8" id="KW-0175">Coiled coil</keyword>
<keyword evidence="3 7" id="KW-0597">Phosphoprotein</keyword>
<dbReference type="Gene3D" id="3.40.50.2300">
    <property type="match status" value="1"/>
</dbReference>
<proteinExistence type="predicted"/>
<dbReference type="PANTHER" id="PTHR43395:SF1">
    <property type="entry name" value="CHEMOTAXIS PROTEIN CHEA"/>
    <property type="match status" value="1"/>
</dbReference>
<dbReference type="SUPFAM" id="SSF47226">
    <property type="entry name" value="Histidine-containing phosphotransfer domain, HPT domain"/>
    <property type="match status" value="1"/>
</dbReference>
<dbReference type="InterPro" id="IPR011006">
    <property type="entry name" value="CheY-like_superfamily"/>
</dbReference>
<evidence type="ECO:0000259" key="9">
    <source>
        <dbReference type="PROSITE" id="PS50109"/>
    </source>
</evidence>
<dbReference type="InterPro" id="IPR008207">
    <property type="entry name" value="Sig_transdc_His_kin_Hpt_dom"/>
</dbReference>
<evidence type="ECO:0000259" key="11">
    <source>
        <dbReference type="PROSITE" id="PS50851"/>
    </source>
</evidence>
<evidence type="ECO:0000256" key="1">
    <source>
        <dbReference type="ARBA" id="ARBA00000085"/>
    </source>
</evidence>
<dbReference type="EC" id="2.7.13.3" evidence="2"/>
<evidence type="ECO:0000256" key="2">
    <source>
        <dbReference type="ARBA" id="ARBA00012438"/>
    </source>
</evidence>
<keyword evidence="14" id="KW-1185">Reference proteome</keyword>
<dbReference type="EMBL" id="VAUV01000019">
    <property type="protein sequence ID" value="TLD68823.1"/>
    <property type="molecule type" value="Genomic_DNA"/>
</dbReference>
<dbReference type="GO" id="GO:0000155">
    <property type="term" value="F:phosphorelay sensor kinase activity"/>
    <property type="evidence" value="ECO:0007669"/>
    <property type="project" value="UniProtKB-ARBA"/>
</dbReference>
<evidence type="ECO:0000256" key="7">
    <source>
        <dbReference type="PROSITE-ProRule" id="PRU00169"/>
    </source>
</evidence>
<dbReference type="FunFam" id="3.30.565.10:FF:000016">
    <property type="entry name" value="Chemotaxis protein CheA, putative"/>
    <property type="match status" value="1"/>
</dbReference>
<accession>A0A5R8K932</accession>
<reference evidence="13 14" key="1">
    <citation type="submission" date="2019-05" db="EMBL/GenBank/DDBJ databases">
        <title>Verrucobacter flavum gen. nov., sp. nov. a new member of the family Verrucomicrobiaceae.</title>
        <authorList>
            <person name="Szuroczki S."/>
            <person name="Abbaszade G."/>
            <person name="Szabo A."/>
            <person name="Felfoldi T."/>
            <person name="Schumann P."/>
            <person name="Boka K."/>
            <person name="Keki Z."/>
            <person name="Toumi M."/>
            <person name="Toth E."/>
        </authorList>
    </citation>
    <scope>NUCLEOTIDE SEQUENCE [LARGE SCALE GENOMIC DNA]</scope>
    <source>
        <strain evidence="13 14">MG-N-17</strain>
    </source>
</reference>
<dbReference type="Gene3D" id="3.30.565.10">
    <property type="entry name" value="Histidine kinase-like ATPase, C-terminal domain"/>
    <property type="match status" value="1"/>
</dbReference>
<feature type="domain" description="CheW-like" evidence="11">
    <location>
        <begin position="454"/>
        <end position="590"/>
    </location>
</feature>
<evidence type="ECO:0000313" key="13">
    <source>
        <dbReference type="EMBL" id="TLD68823.1"/>
    </source>
</evidence>
<feature type="domain" description="Response regulatory" evidence="10">
    <location>
        <begin position="611"/>
        <end position="727"/>
    </location>
</feature>
<dbReference type="PANTHER" id="PTHR43395">
    <property type="entry name" value="SENSOR HISTIDINE KINASE CHEA"/>
    <property type="match status" value="1"/>
</dbReference>
<keyword evidence="4" id="KW-0808">Transferase</keyword>
<evidence type="ECO:0000259" key="12">
    <source>
        <dbReference type="PROSITE" id="PS50894"/>
    </source>
</evidence>
<dbReference type="Pfam" id="PF01584">
    <property type="entry name" value="CheW"/>
    <property type="match status" value="1"/>
</dbReference>
<dbReference type="InterPro" id="IPR004358">
    <property type="entry name" value="Sig_transdc_His_kin-like_C"/>
</dbReference>
<dbReference type="InterPro" id="IPR036890">
    <property type="entry name" value="HATPase_C_sf"/>
</dbReference>
<keyword evidence="5" id="KW-0418">Kinase</keyword>
<evidence type="ECO:0000256" key="5">
    <source>
        <dbReference type="ARBA" id="ARBA00022777"/>
    </source>
</evidence>
<dbReference type="InterPro" id="IPR036061">
    <property type="entry name" value="CheW-like_dom_sf"/>
</dbReference>
<dbReference type="Proteomes" id="UP000306196">
    <property type="component" value="Unassembled WGS sequence"/>
</dbReference>
<dbReference type="SMART" id="SM00387">
    <property type="entry name" value="HATPase_c"/>
    <property type="match status" value="1"/>
</dbReference>
<dbReference type="InterPro" id="IPR002545">
    <property type="entry name" value="CheW-lke_dom"/>
</dbReference>
<feature type="coiled-coil region" evidence="8">
    <location>
        <begin position="187"/>
        <end position="242"/>
    </location>
</feature>
<dbReference type="PROSITE" id="PS50894">
    <property type="entry name" value="HPT"/>
    <property type="match status" value="1"/>
</dbReference>
<dbReference type="SMART" id="SM00448">
    <property type="entry name" value="REC"/>
    <property type="match status" value="1"/>
</dbReference>
<dbReference type="SMART" id="SM00073">
    <property type="entry name" value="HPT"/>
    <property type="match status" value="1"/>
</dbReference>
<feature type="domain" description="Histidine kinase" evidence="9">
    <location>
        <begin position="220"/>
        <end position="452"/>
    </location>
</feature>
<evidence type="ECO:0000256" key="3">
    <source>
        <dbReference type="ARBA" id="ARBA00022553"/>
    </source>
</evidence>
<organism evidence="13 14">
    <name type="scientific">Phragmitibacter flavus</name>
    <dbReference type="NCBI Taxonomy" id="2576071"/>
    <lineage>
        <taxon>Bacteria</taxon>
        <taxon>Pseudomonadati</taxon>
        <taxon>Verrucomicrobiota</taxon>
        <taxon>Verrucomicrobiia</taxon>
        <taxon>Verrucomicrobiales</taxon>
        <taxon>Verrucomicrobiaceae</taxon>
        <taxon>Phragmitibacter</taxon>
    </lineage>
</organism>
<sequence length="728" mass="79529">MAPEDIQQRVLRAFQEEHREHIAGIRSILRGWPSLKGEDLEEMLRMAHSMKGGARVCDLEVVERLTHDLEQVFSELGKKGEVPDEGQRRRIERVMAAVEDYMAVLAGGGQPEVPVEAFAELGLRVPSRVQREMEEMPVPAVKPEGKVGKVAKQDTLRVSATHLDRLLQSSSQVLAQSMQQHGVGVELQEVAAVLDDLQRQCDVVRSRGEEALSPKVSGPGTLQELQRGMAKLSRVVRGLRTQQQQSARALRVLSGRLQQDVRDARMVPAGSVFEGFPKMVRDMAGDEGKEVEFVVSGMEREVDRLVLQGLKDAVMHTLRNAVTHGIESRVARESAGKNPVGRIGLELEVTGNRVVLKVWDDGRGLNVDFIRRRSLEAGLVSEDEARAMSAEEVRAMVFQPGFSTRKRATSSAGRGMGMSVVREAVVRLQGQVAVRPGVPSGTVVEMVAPLSAATHRLLLVKAAGQVFAIPSGAIQRLLRVKQELVETVDGKAAVWMDGQAVLLAGLADVLGVGKAELVVEAGGVRVVVMSILGRRLAVAVDGWVKEMDALLLPLPYPASASPFFSGGVVMEDGSVTLVVQAAELMERFKGKGLSYREEDVAALMEEARRPVILVVDDSFTARTLQKNILETEGYEVRLAVDGVQALAALRTGRFDAVVSDIQMPHMDGFELLESMKRDARLKEVPVVLVTSLNSEEDQMRGLSLGADAYLVKQKFDHKDLLGVIRQLV</sequence>
<dbReference type="InterPro" id="IPR003594">
    <property type="entry name" value="HATPase_dom"/>
</dbReference>
<dbReference type="InterPro" id="IPR051315">
    <property type="entry name" value="Bact_Chemotaxis_CheA"/>
</dbReference>
<evidence type="ECO:0000256" key="8">
    <source>
        <dbReference type="SAM" id="Coils"/>
    </source>
</evidence>
<dbReference type="RefSeq" id="WP_138088284.1">
    <property type="nucleotide sequence ID" value="NZ_VAUV01000019.1"/>
</dbReference>